<evidence type="ECO:0000313" key="6">
    <source>
        <dbReference type="Proteomes" id="UP000509626"/>
    </source>
</evidence>
<evidence type="ECO:0000256" key="1">
    <source>
        <dbReference type="ARBA" id="ARBA00001946"/>
    </source>
</evidence>
<proteinExistence type="predicted"/>
<gene>
    <name evidence="5" type="ORF">HUG12_00300</name>
</gene>
<dbReference type="RefSeq" id="WP_179266869.1">
    <property type="nucleotide sequence ID" value="NZ_CP058579.1"/>
</dbReference>
<dbReference type="InterPro" id="IPR015813">
    <property type="entry name" value="Pyrv/PenolPyrv_kinase-like_dom"/>
</dbReference>
<dbReference type="Pfam" id="PF03328">
    <property type="entry name" value="HpcH_HpaI"/>
    <property type="match status" value="1"/>
</dbReference>
<keyword evidence="6" id="KW-1185">Reference proteome</keyword>
<evidence type="ECO:0000259" key="4">
    <source>
        <dbReference type="Pfam" id="PF03328"/>
    </source>
</evidence>
<accession>A0A7D5QDX4</accession>
<keyword evidence="3" id="KW-0460">Magnesium</keyword>
<sequence length="288" mass="31520">MLRSLLFAPGDNQEIAEKASESKADGVILDLEDAVAPAKKKRARQLVAEFLDGHEEAATTICVRINSWNHAEQITDIELVAHDAVDVVVVPMVETEREAWHTAEMVERFETCKDATSASLFLILETAKGLANANEIASAHEKIEMISFGLADYTADANIRSTENRAEVLTQRALLSNAAAAANVQAFDFATLETENLDRVRADAVAARQMGYTGKAAIHPTQLEPIHEVFTPDREEIERARKIVEAYEEAGEPGVLTVDGEMVDKPVIESARDTLALVDEYTSSVKSE</sequence>
<dbReference type="OrthoDB" id="9170at2157"/>
<organism evidence="5 6">
    <name type="scientific">Halorarum salinum</name>
    <dbReference type="NCBI Taxonomy" id="2743089"/>
    <lineage>
        <taxon>Archaea</taxon>
        <taxon>Methanobacteriati</taxon>
        <taxon>Methanobacteriota</taxon>
        <taxon>Stenosarchaea group</taxon>
        <taxon>Halobacteria</taxon>
        <taxon>Halobacteriales</taxon>
        <taxon>Haloferacaceae</taxon>
        <taxon>Halorarum</taxon>
    </lineage>
</organism>
<keyword evidence="5" id="KW-0456">Lyase</keyword>
<dbReference type="Gene3D" id="3.20.20.60">
    <property type="entry name" value="Phosphoenolpyruvate-binding domains"/>
    <property type="match status" value="1"/>
</dbReference>
<dbReference type="AlphaFoldDB" id="A0A7D5QDX4"/>
<protein>
    <submittedName>
        <fullName evidence="5">CoA ester lyase</fullName>
    </submittedName>
</protein>
<dbReference type="Proteomes" id="UP000509626">
    <property type="component" value="Chromosome"/>
</dbReference>
<dbReference type="PANTHER" id="PTHR32308">
    <property type="entry name" value="LYASE BETA SUBUNIT, PUTATIVE (AFU_ORTHOLOGUE AFUA_4G13030)-RELATED"/>
    <property type="match status" value="1"/>
</dbReference>
<dbReference type="PANTHER" id="PTHR32308:SF0">
    <property type="entry name" value="HPCH_HPAI ALDOLASE_CITRATE LYASE DOMAIN-CONTAINING PROTEIN"/>
    <property type="match status" value="1"/>
</dbReference>
<dbReference type="PIRSF" id="PIRSF015582">
    <property type="entry name" value="Cit_lyase_B"/>
    <property type="match status" value="1"/>
</dbReference>
<dbReference type="GeneID" id="56035853"/>
<dbReference type="GO" id="GO:0006107">
    <property type="term" value="P:oxaloacetate metabolic process"/>
    <property type="evidence" value="ECO:0007669"/>
    <property type="project" value="TreeGrafter"/>
</dbReference>
<evidence type="ECO:0000256" key="2">
    <source>
        <dbReference type="ARBA" id="ARBA00022723"/>
    </source>
</evidence>
<comment type="cofactor">
    <cofactor evidence="1">
        <name>Mg(2+)</name>
        <dbReference type="ChEBI" id="CHEBI:18420"/>
    </cofactor>
</comment>
<dbReference type="InterPro" id="IPR011206">
    <property type="entry name" value="Citrate_lyase_beta/mcl1/mcl2"/>
</dbReference>
<feature type="domain" description="HpcH/HpaI aldolase/citrate lyase" evidence="4">
    <location>
        <begin position="3"/>
        <end position="220"/>
    </location>
</feature>
<dbReference type="InterPro" id="IPR005000">
    <property type="entry name" value="Aldolase/citrate-lyase_domain"/>
</dbReference>
<evidence type="ECO:0000313" key="5">
    <source>
        <dbReference type="EMBL" id="QLG60283.1"/>
    </source>
</evidence>
<dbReference type="SUPFAM" id="SSF51621">
    <property type="entry name" value="Phosphoenolpyruvate/pyruvate domain"/>
    <property type="match status" value="1"/>
</dbReference>
<keyword evidence="2" id="KW-0479">Metal-binding</keyword>
<reference evidence="5 6" key="1">
    <citation type="submission" date="2020-06" db="EMBL/GenBank/DDBJ databases">
        <title>NJ-3-1, isolated from saline soil.</title>
        <authorList>
            <person name="Cui H.L."/>
            <person name="Shi X."/>
        </authorList>
    </citation>
    <scope>NUCLEOTIDE SEQUENCE [LARGE SCALE GENOMIC DNA]</scope>
    <source>
        <strain evidence="5 6">NJ-3-1</strain>
    </source>
</reference>
<evidence type="ECO:0000256" key="3">
    <source>
        <dbReference type="ARBA" id="ARBA00022842"/>
    </source>
</evidence>
<dbReference type="InterPro" id="IPR040442">
    <property type="entry name" value="Pyrv_kinase-like_dom_sf"/>
</dbReference>
<dbReference type="GO" id="GO:0016829">
    <property type="term" value="F:lyase activity"/>
    <property type="evidence" value="ECO:0007669"/>
    <property type="project" value="UniProtKB-KW"/>
</dbReference>
<dbReference type="EMBL" id="CP058579">
    <property type="protein sequence ID" value="QLG60283.1"/>
    <property type="molecule type" value="Genomic_DNA"/>
</dbReference>
<dbReference type="KEGG" id="halu:HUG12_00300"/>
<name>A0A7D5QDX4_9EURY</name>
<dbReference type="GO" id="GO:0000287">
    <property type="term" value="F:magnesium ion binding"/>
    <property type="evidence" value="ECO:0007669"/>
    <property type="project" value="TreeGrafter"/>
</dbReference>